<sequence length="474" mass="52238">MLKKYLYILGTFALFACDSLVGEDTNIDPNNPTTAPYSNVLTGAEVGNIILQTGETARRSGIFSGYYTGIDRQYEGFNSYTVTTSDFDNIWDDAFVNTLRNAKVTQALAEEEGIQGVTIGITQVLQALALGTSTSLYGDIPFDEAGDIEFENPEYEDQLVVYDKLQMLLDDAIVNLNTGTGLPTSGSDIYFDGNNVSWLEVAYTLKARYYMHAKDYANALASAQQGISNLESSMMAPHGTAEDDSNLTYQLFDVQSRGSDIVVSDFVISLMNPDGAINPNPMMYRGNAKTDETGRYNYYFISDEIGYQPNTNPDGWAAQDASAPIVTYEENLLIIAEASFRTGGFDDGLTALNEYRAFMNGGGYMIADPADVTYEAYVEADFQSGGIENPDGISQDDALLREILEERYVTLFGQIEGFNDTRRTYNESVVRVPVQPNTGDDLPQRFIYPQSEIDRNSSTPDPIPGIFEPTPVNQ</sequence>
<evidence type="ECO:0000256" key="1">
    <source>
        <dbReference type="SAM" id="MobiDB-lite"/>
    </source>
</evidence>
<keyword evidence="2" id="KW-0449">Lipoprotein</keyword>
<dbReference type="Gene3D" id="1.25.40.390">
    <property type="match status" value="1"/>
</dbReference>
<dbReference type="KEGG" id="fpf:DCC35_16710"/>
<protein>
    <submittedName>
        <fullName evidence="2">SusD/RagB family nutrient-binding outer membrane lipoprotein</fullName>
    </submittedName>
</protein>
<dbReference type="Proteomes" id="UP000298616">
    <property type="component" value="Chromosome"/>
</dbReference>
<dbReference type="EMBL" id="CP028923">
    <property type="protein sequence ID" value="QCK16263.1"/>
    <property type="molecule type" value="Genomic_DNA"/>
</dbReference>
<evidence type="ECO:0000313" key="3">
    <source>
        <dbReference type="Proteomes" id="UP000298616"/>
    </source>
</evidence>
<proteinExistence type="predicted"/>
<dbReference type="Pfam" id="PF12771">
    <property type="entry name" value="SusD-like_2"/>
    <property type="match status" value="1"/>
</dbReference>
<dbReference type="PROSITE" id="PS51257">
    <property type="entry name" value="PROKAR_LIPOPROTEIN"/>
    <property type="match status" value="1"/>
</dbReference>
<accession>A0A4D7JN70</accession>
<gene>
    <name evidence="2" type="ORF">DCC35_16710</name>
</gene>
<name>A0A4D7JN70_9BACT</name>
<dbReference type="AlphaFoldDB" id="A0A4D7JN70"/>
<feature type="region of interest" description="Disordered" evidence="1">
    <location>
        <begin position="450"/>
        <end position="474"/>
    </location>
</feature>
<dbReference type="InterPro" id="IPR041662">
    <property type="entry name" value="SusD-like_2"/>
</dbReference>
<reference evidence="2 3" key="1">
    <citation type="submission" date="2018-04" db="EMBL/GenBank/DDBJ databases">
        <title>Complete genome uncultured novel isolate.</title>
        <authorList>
            <person name="Merlino G."/>
        </authorList>
    </citation>
    <scope>NUCLEOTIDE SEQUENCE [LARGE SCALE GENOMIC DNA]</scope>
    <source>
        <strain evidence="3">R1DC9</strain>
    </source>
</reference>
<dbReference type="SUPFAM" id="SSF48452">
    <property type="entry name" value="TPR-like"/>
    <property type="match status" value="1"/>
</dbReference>
<dbReference type="OrthoDB" id="622163at2"/>
<organism evidence="2 3">
    <name type="scientific">Mangrovivirga cuniculi</name>
    <dbReference type="NCBI Taxonomy" id="2715131"/>
    <lineage>
        <taxon>Bacteria</taxon>
        <taxon>Pseudomonadati</taxon>
        <taxon>Bacteroidota</taxon>
        <taxon>Cytophagia</taxon>
        <taxon>Cytophagales</taxon>
        <taxon>Mangrovivirgaceae</taxon>
        <taxon>Mangrovivirga</taxon>
    </lineage>
</organism>
<dbReference type="RefSeq" id="WP_137091855.1">
    <property type="nucleotide sequence ID" value="NZ_CP028923.1"/>
</dbReference>
<evidence type="ECO:0000313" key="2">
    <source>
        <dbReference type="EMBL" id="QCK16263.1"/>
    </source>
</evidence>
<keyword evidence="3" id="KW-1185">Reference proteome</keyword>
<dbReference type="InterPro" id="IPR011990">
    <property type="entry name" value="TPR-like_helical_dom_sf"/>
</dbReference>